<organism evidence="3 4">
    <name type="scientific">Chrysophaeum taylorii</name>
    <dbReference type="NCBI Taxonomy" id="2483200"/>
    <lineage>
        <taxon>Eukaryota</taxon>
        <taxon>Sar</taxon>
        <taxon>Stramenopiles</taxon>
        <taxon>Ochrophyta</taxon>
        <taxon>Pelagophyceae</taxon>
        <taxon>Pelagomonadales</taxon>
        <taxon>Pelagomonadaceae</taxon>
        <taxon>Chrysophaeum</taxon>
    </lineage>
</organism>
<comment type="caution">
    <text evidence="3">The sequence shown here is derived from an EMBL/GenBank/DDBJ whole genome shotgun (WGS) entry which is preliminary data.</text>
</comment>
<reference evidence="3" key="1">
    <citation type="submission" date="2023-01" db="EMBL/GenBank/DDBJ databases">
        <title>Metagenome sequencing of chrysophaentin producing Chrysophaeum taylorii.</title>
        <authorList>
            <person name="Davison J."/>
            <person name="Bewley C."/>
        </authorList>
    </citation>
    <scope>NUCLEOTIDE SEQUENCE</scope>
    <source>
        <strain evidence="3">NIES-1699</strain>
    </source>
</reference>
<dbReference type="AlphaFoldDB" id="A0AAD7XHM2"/>
<accession>A0AAD7XHM2</accession>
<feature type="transmembrane region" description="Helical" evidence="2">
    <location>
        <begin position="262"/>
        <end position="286"/>
    </location>
</feature>
<feature type="region of interest" description="Disordered" evidence="1">
    <location>
        <begin position="1"/>
        <end position="21"/>
    </location>
</feature>
<feature type="transmembrane region" description="Helical" evidence="2">
    <location>
        <begin position="412"/>
        <end position="430"/>
    </location>
</feature>
<dbReference type="PANTHER" id="PTHR36840">
    <property type="entry name" value="BLL5714 PROTEIN"/>
    <property type="match status" value="1"/>
</dbReference>
<keyword evidence="2" id="KW-1133">Transmembrane helix</keyword>
<evidence type="ECO:0000256" key="2">
    <source>
        <dbReference type="SAM" id="Phobius"/>
    </source>
</evidence>
<proteinExistence type="predicted"/>
<evidence type="ECO:0000313" key="3">
    <source>
        <dbReference type="EMBL" id="KAJ8599698.1"/>
    </source>
</evidence>
<protein>
    <submittedName>
        <fullName evidence="3">Uncharacterized protein</fullName>
    </submittedName>
</protein>
<feature type="transmembrane region" description="Helical" evidence="2">
    <location>
        <begin position="221"/>
        <end position="241"/>
    </location>
</feature>
<name>A0AAD7XHM2_9STRA</name>
<keyword evidence="2" id="KW-0812">Transmembrane</keyword>
<gene>
    <name evidence="3" type="ORF">CTAYLR_004764</name>
</gene>
<dbReference type="PANTHER" id="PTHR36840:SF1">
    <property type="entry name" value="BLL5714 PROTEIN"/>
    <property type="match status" value="1"/>
</dbReference>
<feature type="transmembrane region" description="Helical" evidence="2">
    <location>
        <begin position="379"/>
        <end position="400"/>
    </location>
</feature>
<keyword evidence="4" id="KW-1185">Reference proteome</keyword>
<dbReference type="EMBL" id="JAQMWT010000548">
    <property type="protein sequence ID" value="KAJ8599698.1"/>
    <property type="molecule type" value="Genomic_DNA"/>
</dbReference>
<evidence type="ECO:0000256" key="1">
    <source>
        <dbReference type="SAM" id="MobiDB-lite"/>
    </source>
</evidence>
<dbReference type="Proteomes" id="UP001230188">
    <property type="component" value="Unassembled WGS sequence"/>
</dbReference>
<dbReference type="Pfam" id="PF06772">
    <property type="entry name" value="LtrA"/>
    <property type="match status" value="1"/>
</dbReference>
<keyword evidence="2" id="KW-0472">Membrane</keyword>
<dbReference type="InterPro" id="IPR010640">
    <property type="entry name" value="Low_temperature_requirement_A"/>
</dbReference>
<sequence>MADQKDDDNESASSSEEDEEKNEFWWRRGIVQAPRQIVQWDHVDESRQSKGIAEKGRKVTWSELFLDLVLVTNVGKLGEAYQSGNLSLIEALVLYRLIYECWLRTTEYAGRFFVDDVVDKLANGVLMFLLVVAGLRIGEFKFVESAGLVARAGGVYQLVMGLVWARTLWALPTREPTWGATKVRVPVHVAHLVERRGCLRLILFGEVVTGVTVGTSRCLGVAIPVVGLAFLILYDFKLLAFDVDVVPLKRHCYRAMSFWRPVIYLEAAWWFDASMGVLGSCVKIVLTLMLSSDSPTKWVRAGEAHILLCACFSVGVAALTLERLMHDNSRVLGEHHWLNVVSGPTLQGCTNQKARKNNAPVSYGLIDATDRVHLAERRVFLFQIAFHVFIVLAGILLAVYCHSVHKDYEEDLVLTCLAALATVAVAVNLLDEIHAITGRAVV</sequence>
<evidence type="ECO:0000313" key="4">
    <source>
        <dbReference type="Proteomes" id="UP001230188"/>
    </source>
</evidence>